<gene>
    <name evidence="1" type="ORF">GDO78_011662</name>
</gene>
<keyword evidence="2" id="KW-1185">Reference proteome</keyword>
<evidence type="ECO:0000313" key="1">
    <source>
        <dbReference type="EMBL" id="KAG9479746.1"/>
    </source>
</evidence>
<organism evidence="1 2">
    <name type="scientific">Eleutherodactylus coqui</name>
    <name type="common">Puerto Rican coqui</name>
    <dbReference type="NCBI Taxonomy" id="57060"/>
    <lineage>
        <taxon>Eukaryota</taxon>
        <taxon>Metazoa</taxon>
        <taxon>Chordata</taxon>
        <taxon>Craniata</taxon>
        <taxon>Vertebrata</taxon>
        <taxon>Euteleostomi</taxon>
        <taxon>Amphibia</taxon>
        <taxon>Batrachia</taxon>
        <taxon>Anura</taxon>
        <taxon>Neobatrachia</taxon>
        <taxon>Hyloidea</taxon>
        <taxon>Eleutherodactylidae</taxon>
        <taxon>Eleutherodactylinae</taxon>
        <taxon>Eleutherodactylus</taxon>
        <taxon>Eleutherodactylus</taxon>
    </lineage>
</organism>
<protein>
    <submittedName>
        <fullName evidence="1">Uncharacterized protein</fullName>
    </submittedName>
</protein>
<comment type="caution">
    <text evidence="1">The sequence shown here is derived from an EMBL/GenBank/DDBJ whole genome shotgun (WGS) entry which is preliminary data.</text>
</comment>
<proteinExistence type="predicted"/>
<dbReference type="Proteomes" id="UP000770717">
    <property type="component" value="Unassembled WGS sequence"/>
</dbReference>
<reference evidence="1" key="1">
    <citation type="thesis" date="2020" institute="ProQuest LLC" country="789 East Eisenhower Parkway, Ann Arbor, MI, USA">
        <title>Comparative Genomics and Chromosome Evolution.</title>
        <authorList>
            <person name="Mudd A.B."/>
        </authorList>
    </citation>
    <scope>NUCLEOTIDE SEQUENCE</scope>
    <source>
        <strain evidence="1">HN-11 Male</strain>
        <tissue evidence="1">Kidney and liver</tissue>
    </source>
</reference>
<name>A0A8J6F393_ELECQ</name>
<accession>A0A8J6F393</accession>
<dbReference type="EMBL" id="WNTK01000007">
    <property type="protein sequence ID" value="KAG9479746.1"/>
    <property type="molecule type" value="Genomic_DNA"/>
</dbReference>
<sequence>MGMLKETHALVRSQRLKGIQRRPQHEDVSIECNLFQLTPACTFTLSMEHYLYIVYSGGKTTDFTACTM</sequence>
<evidence type="ECO:0000313" key="2">
    <source>
        <dbReference type="Proteomes" id="UP000770717"/>
    </source>
</evidence>
<dbReference type="AlphaFoldDB" id="A0A8J6F393"/>